<evidence type="ECO:0000256" key="1">
    <source>
        <dbReference type="ARBA" id="ARBA00004141"/>
    </source>
</evidence>
<proteinExistence type="predicted"/>
<feature type="transmembrane region" description="Helical" evidence="6">
    <location>
        <begin position="59"/>
        <end position="78"/>
    </location>
</feature>
<evidence type="ECO:0000256" key="5">
    <source>
        <dbReference type="SAM" id="MobiDB-lite"/>
    </source>
</evidence>
<evidence type="ECO:0000313" key="8">
    <source>
        <dbReference type="Proteomes" id="UP000230750"/>
    </source>
</evidence>
<dbReference type="Proteomes" id="UP000230750">
    <property type="component" value="Unassembled WGS sequence"/>
</dbReference>
<keyword evidence="8" id="KW-1185">Reference proteome</keyword>
<evidence type="ECO:0000256" key="3">
    <source>
        <dbReference type="ARBA" id="ARBA00022989"/>
    </source>
</evidence>
<keyword evidence="2 6" id="KW-0812">Transmembrane</keyword>
<name>A0A2G8LAZ1_STIJA</name>
<reference evidence="7 8" key="1">
    <citation type="journal article" date="2017" name="PLoS Biol.">
        <title>The sea cucumber genome provides insights into morphological evolution and visceral regeneration.</title>
        <authorList>
            <person name="Zhang X."/>
            <person name="Sun L."/>
            <person name="Yuan J."/>
            <person name="Sun Y."/>
            <person name="Gao Y."/>
            <person name="Zhang L."/>
            <person name="Li S."/>
            <person name="Dai H."/>
            <person name="Hamel J.F."/>
            <person name="Liu C."/>
            <person name="Yu Y."/>
            <person name="Liu S."/>
            <person name="Lin W."/>
            <person name="Guo K."/>
            <person name="Jin S."/>
            <person name="Xu P."/>
            <person name="Storey K.B."/>
            <person name="Huan P."/>
            <person name="Zhang T."/>
            <person name="Zhou Y."/>
            <person name="Zhang J."/>
            <person name="Lin C."/>
            <person name="Li X."/>
            <person name="Xing L."/>
            <person name="Huo D."/>
            <person name="Sun M."/>
            <person name="Wang L."/>
            <person name="Mercier A."/>
            <person name="Li F."/>
            <person name="Yang H."/>
            <person name="Xiang J."/>
        </authorList>
    </citation>
    <scope>NUCLEOTIDE SEQUENCE [LARGE SCALE GENOMIC DNA]</scope>
    <source>
        <strain evidence="7">Shaxun</strain>
        <tissue evidence="7">Muscle</tissue>
    </source>
</reference>
<dbReference type="PANTHER" id="PTHR23423">
    <property type="entry name" value="ORGANIC SOLUTE TRANSPORTER-RELATED"/>
    <property type="match status" value="1"/>
</dbReference>
<evidence type="ECO:0000313" key="7">
    <source>
        <dbReference type="EMBL" id="PIK57427.1"/>
    </source>
</evidence>
<feature type="transmembrane region" description="Helical" evidence="6">
    <location>
        <begin position="150"/>
        <end position="173"/>
    </location>
</feature>
<feature type="transmembrane region" description="Helical" evidence="6">
    <location>
        <begin position="342"/>
        <end position="362"/>
    </location>
</feature>
<accession>A0A2G8LAZ1</accession>
<feature type="transmembrane region" description="Helical" evidence="6">
    <location>
        <begin position="125"/>
        <end position="144"/>
    </location>
</feature>
<evidence type="ECO:0000256" key="4">
    <source>
        <dbReference type="ARBA" id="ARBA00023136"/>
    </source>
</evidence>
<feature type="transmembrane region" description="Helical" evidence="6">
    <location>
        <begin position="90"/>
        <end position="118"/>
    </location>
</feature>
<dbReference type="InterPro" id="IPR005178">
    <property type="entry name" value="Ostalpha/TMEM184C"/>
</dbReference>
<dbReference type="SMART" id="SM01417">
    <property type="entry name" value="Solute_trans_a"/>
    <property type="match status" value="1"/>
</dbReference>
<feature type="transmembrane region" description="Helical" evidence="6">
    <location>
        <begin position="298"/>
        <end position="321"/>
    </location>
</feature>
<dbReference type="STRING" id="307972.A0A2G8LAZ1"/>
<dbReference type="Pfam" id="PF03619">
    <property type="entry name" value="Solute_trans_a"/>
    <property type="match status" value="2"/>
</dbReference>
<dbReference type="AlphaFoldDB" id="A0A2G8LAZ1"/>
<organism evidence="7 8">
    <name type="scientific">Stichopus japonicus</name>
    <name type="common">Sea cucumber</name>
    <dbReference type="NCBI Taxonomy" id="307972"/>
    <lineage>
        <taxon>Eukaryota</taxon>
        <taxon>Metazoa</taxon>
        <taxon>Echinodermata</taxon>
        <taxon>Eleutherozoa</taxon>
        <taxon>Echinozoa</taxon>
        <taxon>Holothuroidea</taxon>
        <taxon>Aspidochirotacea</taxon>
        <taxon>Aspidochirotida</taxon>
        <taxon>Stichopodidae</taxon>
        <taxon>Apostichopus</taxon>
    </lineage>
</organism>
<gene>
    <name evidence="7" type="ORF">BSL78_05641</name>
</gene>
<comment type="caution">
    <text evidence="7">The sequence shown here is derived from an EMBL/GenBank/DDBJ whole genome shotgun (WGS) entry which is preliminary data.</text>
</comment>
<sequence>MSSFKNDVTKAVYTVKDEVGGAMTSVKDGVGKTVTTVTDEVGKAVDSVRLWTWRQWIRPLFVILYSLFVCIAFPILIWDMYYHEAYLQAFSWLTTGLCALIAIGVSGYGILSHIVYFTRPNQQRYIIRILLMVPIYSIDSSIALRVPPAAIFLDSIRACYQAFVVYCFLFYLLHYLSEHYDLDVHLASKPQMKSPKPFCCFKPGPNSKLVYRCRNGVLNFVIIGPLTTVTAICSSIGVVVKWLRQWTGDLRIIGPSPGQIIALCPWARSFISNASLHPGIFYYLGDGYETGNFTTTGAWFWLTLISAISQIWAMYCLVIFYQATSEETAPLRPLPQMLCVKFAIFGSFFQQIIISLLVNLTYTCINTTDQTMASAAPPECLLSKSEMASEIHNFCIGIEMAIVSVVHLYAYSHKPYKDAGEPLTFRLSCRRICDYSDMKDDIRVHSGRFIQSIKKRGKGKDKEGKEETYQDGDTAMKVISMKDSTDEEMETSSGSEGPDDPGQATGYSNDETAYEQDGGTIKNPGLAYSTEIQDERLPSCSDTVPIIDHSMQLATQLQAFASDGAQPSYQEGPISGRKNKHCQVDVQPAPIEIDTDDFGMSKTFQDSDELFPSNLVENEIGTYNTLTDSPEADLPQFHDSLPNWQFQDLSLKPSTTVETQKDWINQPTIGGTLNVVIDEFDQVTGSEDVQSTPGTTNDISSQVTGLTNHNIGQPTATEVANETNGFDDDFLPSSFEVKNGDAESVRSTYPDMIEGFDDAFATDC</sequence>
<feature type="region of interest" description="Disordered" evidence="5">
    <location>
        <begin position="453"/>
        <end position="525"/>
    </location>
</feature>
<keyword evidence="4 6" id="KW-0472">Membrane</keyword>
<protein>
    <submittedName>
        <fullName evidence="7">Putative transmembrane protein</fullName>
    </submittedName>
</protein>
<keyword evidence="3 6" id="KW-1133">Transmembrane helix</keyword>
<dbReference type="OrthoDB" id="5348404at2759"/>
<dbReference type="EMBL" id="MRZV01000142">
    <property type="protein sequence ID" value="PIK57427.1"/>
    <property type="molecule type" value="Genomic_DNA"/>
</dbReference>
<evidence type="ECO:0000256" key="2">
    <source>
        <dbReference type="ARBA" id="ARBA00022692"/>
    </source>
</evidence>
<evidence type="ECO:0000256" key="6">
    <source>
        <dbReference type="SAM" id="Phobius"/>
    </source>
</evidence>
<feature type="transmembrane region" description="Helical" evidence="6">
    <location>
        <begin position="217"/>
        <end position="240"/>
    </location>
</feature>
<comment type="subcellular location">
    <subcellularLocation>
        <location evidence="1">Membrane</location>
        <topology evidence="1">Multi-pass membrane protein</topology>
    </subcellularLocation>
</comment>
<dbReference type="GO" id="GO:0016020">
    <property type="term" value="C:membrane"/>
    <property type="evidence" value="ECO:0007669"/>
    <property type="project" value="UniProtKB-SubCell"/>
</dbReference>